<evidence type="ECO:0000313" key="3">
    <source>
        <dbReference type="EMBL" id="KAL1877904.1"/>
    </source>
</evidence>
<feature type="transmembrane region" description="Helical" evidence="2">
    <location>
        <begin position="317"/>
        <end position="335"/>
    </location>
</feature>
<comment type="caution">
    <text evidence="3">The sequence shown here is derived from an EMBL/GenBank/DDBJ whole genome shotgun (WGS) entry which is preliminary data.</text>
</comment>
<organism evidence="3 4">
    <name type="scientific">Diaporthe australafricana</name>
    <dbReference type="NCBI Taxonomy" id="127596"/>
    <lineage>
        <taxon>Eukaryota</taxon>
        <taxon>Fungi</taxon>
        <taxon>Dikarya</taxon>
        <taxon>Ascomycota</taxon>
        <taxon>Pezizomycotina</taxon>
        <taxon>Sordariomycetes</taxon>
        <taxon>Sordariomycetidae</taxon>
        <taxon>Diaporthales</taxon>
        <taxon>Diaporthaceae</taxon>
        <taxon>Diaporthe</taxon>
    </lineage>
</organism>
<feature type="region of interest" description="Disordered" evidence="1">
    <location>
        <begin position="1"/>
        <end position="97"/>
    </location>
</feature>
<feature type="compositionally biased region" description="Basic and acidic residues" evidence="1">
    <location>
        <begin position="1"/>
        <end position="18"/>
    </location>
</feature>
<keyword evidence="2" id="KW-0472">Membrane</keyword>
<feature type="compositionally biased region" description="Basic and acidic residues" evidence="1">
    <location>
        <begin position="60"/>
        <end position="69"/>
    </location>
</feature>
<feature type="transmembrane region" description="Helical" evidence="2">
    <location>
        <begin position="204"/>
        <end position="223"/>
    </location>
</feature>
<keyword evidence="2" id="KW-1133">Transmembrane helix</keyword>
<name>A0ABR3XQB2_9PEZI</name>
<evidence type="ECO:0000256" key="1">
    <source>
        <dbReference type="SAM" id="MobiDB-lite"/>
    </source>
</evidence>
<feature type="transmembrane region" description="Helical" evidence="2">
    <location>
        <begin position="426"/>
        <end position="445"/>
    </location>
</feature>
<evidence type="ECO:0008006" key="5">
    <source>
        <dbReference type="Google" id="ProtNLM"/>
    </source>
</evidence>
<sequence length="475" mass="51390">MTDRTTTHFRGRHYEADHITGPVPFLNPTTRLLPLHQPQAEEQPGRDQQQTSPQHPPAADGHENGEPGRKQSASSPDLTNATRAAHPHNNSSGGIYHIWHSRDNRKGRHALALTTSAAASAASTATTAVSGHHQPRPTTTARATLQGIARMLLRYPVWDVSYDVAAVFTLGSVVWVLNGFFVLLPTTDPAATAWWPGESAWGGGVSAAVGASIFEFGSVLLMLEAVNENRADCFGWALEEALGDHGGGGGGVGGLVLRREKGWCRHHHRRKEAFLTGKGAGVGDGKDEVDNKTSATGRRWTWWPSWYELRTHYFRDIGFLACLSQMIGATVFWISGFTGLPQVLGTLTVPAENGIFWLPQVVGGTGFIISSWLFMLETQPNWHTPAPRTLGWHIGFWNLIGAIGFTLCGALGFASGSSEACETASLWSTFIGSWAFLVGSIIQWYESLDKYPVTVVDRKAVGAGESSSSGVLEKI</sequence>
<accession>A0ABR3XQB2</accession>
<evidence type="ECO:0000313" key="4">
    <source>
        <dbReference type="Proteomes" id="UP001583177"/>
    </source>
</evidence>
<reference evidence="3 4" key="1">
    <citation type="journal article" date="2024" name="IMA Fungus">
        <title>IMA Genome - F19 : A genome assembly and annotation guide to empower mycologists, including annotated draft genome sequences of Ceratocystis pirilliformis, Diaporthe australafricana, Fusarium ophioides, Paecilomyces lecythidis, and Sporothrix stenoceras.</title>
        <authorList>
            <person name="Aylward J."/>
            <person name="Wilson A.M."/>
            <person name="Visagie C.M."/>
            <person name="Spraker J."/>
            <person name="Barnes I."/>
            <person name="Buitendag C."/>
            <person name="Ceriani C."/>
            <person name="Del Mar Angel L."/>
            <person name="du Plessis D."/>
            <person name="Fuchs T."/>
            <person name="Gasser K."/>
            <person name="Kramer D."/>
            <person name="Li W."/>
            <person name="Munsamy K."/>
            <person name="Piso A."/>
            <person name="Price J.L."/>
            <person name="Sonnekus B."/>
            <person name="Thomas C."/>
            <person name="van der Nest A."/>
            <person name="van Dijk A."/>
            <person name="van Heerden A."/>
            <person name="van Vuuren N."/>
            <person name="Yilmaz N."/>
            <person name="Duong T.A."/>
            <person name="van der Merwe N.A."/>
            <person name="Wingfield M.J."/>
            <person name="Wingfield B.D."/>
        </authorList>
    </citation>
    <scope>NUCLEOTIDE SEQUENCE [LARGE SCALE GENOMIC DNA]</scope>
    <source>
        <strain evidence="3 4">CMW 18300</strain>
    </source>
</reference>
<keyword evidence="4" id="KW-1185">Reference proteome</keyword>
<proteinExistence type="predicted"/>
<feature type="transmembrane region" description="Helical" evidence="2">
    <location>
        <begin position="355"/>
        <end position="375"/>
    </location>
</feature>
<dbReference type="Proteomes" id="UP001583177">
    <property type="component" value="Unassembled WGS sequence"/>
</dbReference>
<feature type="transmembrane region" description="Helical" evidence="2">
    <location>
        <begin position="160"/>
        <end position="184"/>
    </location>
</feature>
<feature type="compositionally biased region" description="Polar residues" evidence="1">
    <location>
        <begin position="71"/>
        <end position="93"/>
    </location>
</feature>
<protein>
    <recommendedName>
        <fullName evidence="5">Integral membrane protein</fullName>
    </recommendedName>
</protein>
<feature type="transmembrane region" description="Helical" evidence="2">
    <location>
        <begin position="396"/>
        <end position="414"/>
    </location>
</feature>
<gene>
    <name evidence="3" type="ORF">Daus18300_002257</name>
</gene>
<dbReference type="EMBL" id="JAWRVE010000013">
    <property type="protein sequence ID" value="KAL1877904.1"/>
    <property type="molecule type" value="Genomic_DNA"/>
</dbReference>
<keyword evidence="2" id="KW-0812">Transmembrane</keyword>
<evidence type="ECO:0000256" key="2">
    <source>
        <dbReference type="SAM" id="Phobius"/>
    </source>
</evidence>